<keyword evidence="7" id="KW-1185">Reference proteome</keyword>
<evidence type="ECO:0000256" key="1">
    <source>
        <dbReference type="ARBA" id="ARBA00007447"/>
    </source>
</evidence>
<protein>
    <recommendedName>
        <fullName evidence="5">Peptidase A1 domain-containing protein</fullName>
    </recommendedName>
</protein>
<name>A0AA38BXR2_TAXCH</name>
<dbReference type="InterPro" id="IPR032799">
    <property type="entry name" value="TAXi_C"/>
</dbReference>
<sequence length="309" mass="33233">MLKLVASLLLLIVGVLGENNNNEVDIVNLASFTWNDMDVEDKNCSAVQSGESSFALMHAQGKCSPFRLPNSTWFSTILEAIQGDANRYRAIMRRGNTEIVFNPQEDADVPLASGRAINAANYIIKLVFGTPGQSFYTVLDTGSDLTWIPCAPCSDCPSQVFEPSNSSTYNYLSCASRPCRDLGIRCTGNANSNCSFKETYGDGSQVDELLSSETVALGSQSQPVQDFVFGFDSSGFTGSLRLGRAALSAPGLQFTPLLSNAARPSFYYVGLNGISVGEERVSIPAETFEMDQSTGKGTIIDSGTIITRL</sequence>
<comment type="similarity">
    <text evidence="1">Belongs to the peptidase A1 family.</text>
</comment>
<dbReference type="PANTHER" id="PTHR47967:SF60">
    <property type="entry name" value="PROTEIN ASPARTIC PROTEASE IN GUARD CELL 1-LIKE"/>
    <property type="match status" value="1"/>
</dbReference>
<organism evidence="6 7">
    <name type="scientific">Taxus chinensis</name>
    <name type="common">Chinese yew</name>
    <name type="synonym">Taxus wallichiana var. chinensis</name>
    <dbReference type="NCBI Taxonomy" id="29808"/>
    <lineage>
        <taxon>Eukaryota</taxon>
        <taxon>Viridiplantae</taxon>
        <taxon>Streptophyta</taxon>
        <taxon>Embryophyta</taxon>
        <taxon>Tracheophyta</taxon>
        <taxon>Spermatophyta</taxon>
        <taxon>Pinopsida</taxon>
        <taxon>Pinidae</taxon>
        <taxon>Conifers II</taxon>
        <taxon>Cupressales</taxon>
        <taxon>Taxaceae</taxon>
        <taxon>Taxus</taxon>
    </lineage>
</organism>
<dbReference type="Pfam" id="PF14541">
    <property type="entry name" value="TAXi_C"/>
    <property type="match status" value="1"/>
</dbReference>
<evidence type="ECO:0000313" key="7">
    <source>
        <dbReference type="Proteomes" id="UP000824469"/>
    </source>
</evidence>
<proteinExistence type="inferred from homology"/>
<comment type="caution">
    <text evidence="6">The sequence shown here is derived from an EMBL/GenBank/DDBJ whole genome shotgun (WGS) entry which is preliminary data.</text>
</comment>
<feature type="signal peptide" evidence="4">
    <location>
        <begin position="1"/>
        <end position="17"/>
    </location>
</feature>
<evidence type="ECO:0000259" key="5">
    <source>
        <dbReference type="PROSITE" id="PS51767"/>
    </source>
</evidence>
<dbReference type="PANTHER" id="PTHR47967">
    <property type="entry name" value="OS07G0603500 PROTEIN-RELATED"/>
    <property type="match status" value="1"/>
</dbReference>
<evidence type="ECO:0000256" key="2">
    <source>
        <dbReference type="ARBA" id="ARBA00022670"/>
    </source>
</evidence>
<dbReference type="InterPro" id="IPR033121">
    <property type="entry name" value="PEPTIDASE_A1"/>
</dbReference>
<dbReference type="GO" id="GO:0006508">
    <property type="term" value="P:proteolysis"/>
    <property type="evidence" value="ECO:0007669"/>
    <property type="project" value="UniProtKB-KW"/>
</dbReference>
<evidence type="ECO:0000313" key="6">
    <source>
        <dbReference type="EMBL" id="KAH9290466.1"/>
    </source>
</evidence>
<evidence type="ECO:0000256" key="4">
    <source>
        <dbReference type="SAM" id="SignalP"/>
    </source>
</evidence>
<keyword evidence="2" id="KW-0645">Protease</keyword>
<dbReference type="InterPro" id="IPR051708">
    <property type="entry name" value="Plant_Aspart_Prot_A1"/>
</dbReference>
<evidence type="ECO:0000256" key="3">
    <source>
        <dbReference type="ARBA" id="ARBA00022801"/>
    </source>
</evidence>
<feature type="chain" id="PRO_5041341836" description="Peptidase A1 domain-containing protein" evidence="4">
    <location>
        <begin position="18"/>
        <end position="309"/>
    </location>
</feature>
<dbReference type="PROSITE" id="PS51767">
    <property type="entry name" value="PEPTIDASE_A1"/>
    <property type="match status" value="1"/>
</dbReference>
<dbReference type="SUPFAM" id="SSF50630">
    <property type="entry name" value="Acid proteases"/>
    <property type="match status" value="1"/>
</dbReference>
<feature type="domain" description="Peptidase A1" evidence="5">
    <location>
        <begin position="122"/>
        <end position="309"/>
    </location>
</feature>
<keyword evidence="4" id="KW-0732">Signal</keyword>
<dbReference type="EMBL" id="JAHRHJ020003813">
    <property type="protein sequence ID" value="KAH9290466.1"/>
    <property type="molecule type" value="Genomic_DNA"/>
</dbReference>
<dbReference type="InterPro" id="IPR021109">
    <property type="entry name" value="Peptidase_aspartic_dom_sf"/>
</dbReference>
<dbReference type="AlphaFoldDB" id="A0AA38BXR2"/>
<keyword evidence="3" id="KW-0378">Hydrolase</keyword>
<feature type="non-terminal residue" evidence="6">
    <location>
        <position position="1"/>
    </location>
</feature>
<dbReference type="GO" id="GO:0008233">
    <property type="term" value="F:peptidase activity"/>
    <property type="evidence" value="ECO:0007669"/>
    <property type="project" value="UniProtKB-KW"/>
</dbReference>
<dbReference type="Pfam" id="PF14543">
    <property type="entry name" value="TAXi_N"/>
    <property type="match status" value="1"/>
</dbReference>
<reference evidence="6 7" key="1">
    <citation type="journal article" date="2021" name="Nat. Plants">
        <title>The Taxus genome provides insights into paclitaxel biosynthesis.</title>
        <authorList>
            <person name="Xiong X."/>
            <person name="Gou J."/>
            <person name="Liao Q."/>
            <person name="Li Y."/>
            <person name="Zhou Q."/>
            <person name="Bi G."/>
            <person name="Li C."/>
            <person name="Du R."/>
            <person name="Wang X."/>
            <person name="Sun T."/>
            <person name="Guo L."/>
            <person name="Liang H."/>
            <person name="Lu P."/>
            <person name="Wu Y."/>
            <person name="Zhang Z."/>
            <person name="Ro D.K."/>
            <person name="Shang Y."/>
            <person name="Huang S."/>
            <person name="Yan J."/>
        </authorList>
    </citation>
    <scope>NUCLEOTIDE SEQUENCE [LARGE SCALE GENOMIC DNA]</scope>
    <source>
        <strain evidence="6">Ta-2019</strain>
    </source>
</reference>
<dbReference type="Gene3D" id="2.40.70.10">
    <property type="entry name" value="Acid Proteases"/>
    <property type="match status" value="2"/>
</dbReference>
<gene>
    <name evidence="6" type="ORF">KI387_034583</name>
</gene>
<dbReference type="Proteomes" id="UP000824469">
    <property type="component" value="Unassembled WGS sequence"/>
</dbReference>
<dbReference type="InterPro" id="IPR032861">
    <property type="entry name" value="TAXi_N"/>
</dbReference>
<accession>A0AA38BXR2</accession>